<dbReference type="EMBL" id="GEDG01035196">
    <property type="protein sequence ID" value="JAP09337.1"/>
    <property type="molecule type" value="Transcribed_RNA"/>
</dbReference>
<keyword evidence="1" id="KW-0812">Transmembrane</keyword>
<protein>
    <submittedName>
        <fullName evidence="2">Putative ovule protein</fullName>
    </submittedName>
</protein>
<feature type="transmembrane region" description="Helical" evidence="1">
    <location>
        <begin position="6"/>
        <end position="24"/>
    </location>
</feature>
<evidence type="ECO:0000256" key="1">
    <source>
        <dbReference type="SAM" id="Phobius"/>
    </source>
</evidence>
<name>A0A0V0GNP8_SOLCH</name>
<proteinExistence type="predicted"/>
<keyword evidence="1" id="KW-1133">Transmembrane helix</keyword>
<dbReference type="AlphaFoldDB" id="A0A0V0GNP8"/>
<organism evidence="2">
    <name type="scientific">Solanum chacoense</name>
    <name type="common">Chaco potato</name>
    <dbReference type="NCBI Taxonomy" id="4108"/>
    <lineage>
        <taxon>Eukaryota</taxon>
        <taxon>Viridiplantae</taxon>
        <taxon>Streptophyta</taxon>
        <taxon>Embryophyta</taxon>
        <taxon>Tracheophyta</taxon>
        <taxon>Spermatophyta</taxon>
        <taxon>Magnoliopsida</taxon>
        <taxon>eudicotyledons</taxon>
        <taxon>Gunneridae</taxon>
        <taxon>Pentapetalae</taxon>
        <taxon>asterids</taxon>
        <taxon>lamiids</taxon>
        <taxon>Solanales</taxon>
        <taxon>Solanaceae</taxon>
        <taxon>Solanoideae</taxon>
        <taxon>Solaneae</taxon>
        <taxon>Solanum</taxon>
    </lineage>
</organism>
<keyword evidence="1" id="KW-0472">Membrane</keyword>
<accession>A0A0V0GNP8</accession>
<sequence>MFHCQYVSVAFSHLYVRVLSYLVFRFYFIIHISKLGVGLAPSWTTIQRILTVPKIVHPRSITSPQ</sequence>
<evidence type="ECO:0000313" key="2">
    <source>
        <dbReference type="EMBL" id="JAP09337.1"/>
    </source>
</evidence>
<reference evidence="2" key="1">
    <citation type="submission" date="2015-12" db="EMBL/GenBank/DDBJ databases">
        <title>Gene expression during late stages of embryo sac development: a critical building block for successful pollen-pistil interactions.</title>
        <authorList>
            <person name="Liu Y."/>
            <person name="Joly V."/>
            <person name="Sabar M."/>
            <person name="Matton D.P."/>
        </authorList>
    </citation>
    <scope>NUCLEOTIDE SEQUENCE</scope>
</reference>